<organism evidence="8 9">
    <name type="scientific">Thiobacillus denitrificans</name>
    <dbReference type="NCBI Taxonomy" id="36861"/>
    <lineage>
        <taxon>Bacteria</taxon>
        <taxon>Pseudomonadati</taxon>
        <taxon>Pseudomonadota</taxon>
        <taxon>Betaproteobacteria</taxon>
        <taxon>Nitrosomonadales</taxon>
        <taxon>Thiobacillaceae</taxon>
        <taxon>Thiobacillus</taxon>
    </lineage>
</organism>
<dbReference type="HAMAP" id="MF_01337_B">
    <property type="entry name" value="Ribosomal_uL18_B"/>
    <property type="match status" value="1"/>
</dbReference>
<evidence type="ECO:0000313" key="8">
    <source>
        <dbReference type="EMBL" id="KVW99727.1"/>
    </source>
</evidence>
<evidence type="ECO:0000256" key="7">
    <source>
        <dbReference type="HAMAP-Rule" id="MF_01337"/>
    </source>
</evidence>
<reference evidence="8" key="1">
    <citation type="journal article" date="2015" name="Appl. Environ. Microbiol.">
        <title>Aerobic and Anaerobic Thiosulfate Oxidation by a Cold-Adapted, Subglacial Chemoautotroph.</title>
        <authorList>
            <person name="Harrold Z.R."/>
            <person name="Skidmore M.L."/>
            <person name="Hamilton T.L."/>
            <person name="Desch L."/>
            <person name="Amada K."/>
            <person name="van Gelder W."/>
            <person name="Glover K."/>
            <person name="Roden E.E."/>
            <person name="Boyd E.S."/>
        </authorList>
    </citation>
    <scope>NUCLEOTIDE SEQUENCE [LARGE SCALE GENOMIC DNA]</scope>
    <source>
        <strain evidence="8">RG</strain>
    </source>
</reference>
<keyword evidence="3 7" id="KW-0694">RNA-binding</keyword>
<dbReference type="InterPro" id="IPR004389">
    <property type="entry name" value="Ribosomal_uL18_bac-type"/>
</dbReference>
<dbReference type="GO" id="GO:0006412">
    <property type="term" value="P:translation"/>
    <property type="evidence" value="ECO:0007669"/>
    <property type="project" value="UniProtKB-UniRule"/>
</dbReference>
<dbReference type="PANTHER" id="PTHR12899:SF3">
    <property type="entry name" value="LARGE RIBOSOMAL SUBUNIT PROTEIN UL18M"/>
    <property type="match status" value="1"/>
</dbReference>
<evidence type="ECO:0000256" key="1">
    <source>
        <dbReference type="ARBA" id="ARBA00007116"/>
    </source>
</evidence>
<dbReference type="PANTHER" id="PTHR12899">
    <property type="entry name" value="39S RIBOSOMAL PROTEIN L18, MITOCHONDRIAL"/>
    <property type="match status" value="1"/>
</dbReference>
<sequence>MNTKQSRIRRARKTRAKIAAVKATRLAIHRTNSHVYAQIISADGGTVMASVSSNDKDMRAELTNGGNVAAAAAVGKRLAEKAKGLGIEKVAFDRSGFKFHGRVKALAEAAREGGLVF</sequence>
<dbReference type="STRING" id="1123392.GCA_000376425_03443"/>
<dbReference type="GO" id="GO:0003735">
    <property type="term" value="F:structural constituent of ribosome"/>
    <property type="evidence" value="ECO:0007669"/>
    <property type="project" value="InterPro"/>
</dbReference>
<dbReference type="GO" id="GO:0008097">
    <property type="term" value="F:5S rRNA binding"/>
    <property type="evidence" value="ECO:0007669"/>
    <property type="project" value="TreeGrafter"/>
</dbReference>
<dbReference type="InterPro" id="IPR057268">
    <property type="entry name" value="Ribosomal_L18"/>
</dbReference>
<evidence type="ECO:0000256" key="4">
    <source>
        <dbReference type="ARBA" id="ARBA00022980"/>
    </source>
</evidence>
<evidence type="ECO:0000256" key="5">
    <source>
        <dbReference type="ARBA" id="ARBA00023274"/>
    </source>
</evidence>
<comment type="similarity">
    <text evidence="1 7">Belongs to the universal ribosomal protein uL18 family.</text>
</comment>
<dbReference type="RefSeq" id="WP_059750933.1">
    <property type="nucleotide sequence ID" value="NZ_LDUG01000002.1"/>
</dbReference>
<evidence type="ECO:0000313" key="9">
    <source>
        <dbReference type="Proteomes" id="UP000064243"/>
    </source>
</evidence>
<dbReference type="AlphaFoldDB" id="A0A106BW52"/>
<keyword evidence="4 7" id="KW-0689">Ribosomal protein</keyword>
<evidence type="ECO:0000256" key="2">
    <source>
        <dbReference type="ARBA" id="ARBA00022730"/>
    </source>
</evidence>
<comment type="subunit">
    <text evidence="7">Part of the 50S ribosomal subunit; part of the 5S rRNA/L5/L18/L25 subcomplex. Contacts the 5S and 23S rRNAs.</text>
</comment>
<dbReference type="eggNOG" id="COG0256">
    <property type="taxonomic scope" value="Bacteria"/>
</dbReference>
<dbReference type="NCBIfam" id="TIGR00060">
    <property type="entry name" value="L18_bact"/>
    <property type="match status" value="1"/>
</dbReference>
<dbReference type="CDD" id="cd00432">
    <property type="entry name" value="Ribosomal_L18_L5e"/>
    <property type="match status" value="1"/>
</dbReference>
<dbReference type="InterPro" id="IPR005484">
    <property type="entry name" value="Ribosomal_uL18_bac/plant/anim"/>
</dbReference>
<evidence type="ECO:0000256" key="6">
    <source>
        <dbReference type="ARBA" id="ARBA00035197"/>
    </source>
</evidence>
<dbReference type="PATRIC" id="fig|36861.3.peg.1191"/>
<dbReference type="Proteomes" id="UP000064243">
    <property type="component" value="Unassembled WGS sequence"/>
</dbReference>
<protein>
    <recommendedName>
        <fullName evidence="6 7">Large ribosomal subunit protein uL18</fullName>
    </recommendedName>
</protein>
<proteinExistence type="inferred from homology"/>
<dbReference type="FunFam" id="3.30.420.100:FF:000001">
    <property type="entry name" value="50S ribosomal protein L18"/>
    <property type="match status" value="1"/>
</dbReference>
<keyword evidence="9" id="KW-1185">Reference proteome</keyword>
<evidence type="ECO:0000256" key="3">
    <source>
        <dbReference type="ARBA" id="ARBA00022884"/>
    </source>
</evidence>
<dbReference type="EMBL" id="LDUG01000002">
    <property type="protein sequence ID" value="KVW99727.1"/>
    <property type="molecule type" value="Genomic_DNA"/>
</dbReference>
<dbReference type="Gene3D" id="3.30.420.100">
    <property type="match status" value="1"/>
</dbReference>
<comment type="function">
    <text evidence="7">This is one of the proteins that bind and probably mediate the attachment of the 5S RNA into the large ribosomal subunit, where it forms part of the central protuberance.</text>
</comment>
<dbReference type="Pfam" id="PF00861">
    <property type="entry name" value="Ribosomal_L18p"/>
    <property type="match status" value="1"/>
</dbReference>
<dbReference type="GO" id="GO:0022625">
    <property type="term" value="C:cytosolic large ribosomal subunit"/>
    <property type="evidence" value="ECO:0007669"/>
    <property type="project" value="TreeGrafter"/>
</dbReference>
<comment type="caution">
    <text evidence="8">The sequence shown here is derived from an EMBL/GenBank/DDBJ whole genome shotgun (WGS) entry which is preliminary data.</text>
</comment>
<keyword evidence="5 7" id="KW-0687">Ribonucleoprotein</keyword>
<keyword evidence="2 7" id="KW-0699">rRNA-binding</keyword>
<accession>A0A106BW52</accession>
<name>A0A106BW52_THIDE</name>
<dbReference type="SUPFAM" id="SSF53137">
    <property type="entry name" value="Translational machinery components"/>
    <property type="match status" value="1"/>
</dbReference>
<gene>
    <name evidence="7" type="primary">rplR</name>
    <name evidence="8" type="ORF">ABW22_00775</name>
</gene>